<dbReference type="PIRSF" id="PIRSF018978">
    <property type="entry name" value="tRNA_m1G_mtfrase_arc_prd"/>
    <property type="match status" value="1"/>
</dbReference>
<dbReference type="STRING" id="387631.Asulf_00271"/>
<dbReference type="GO" id="GO:0008175">
    <property type="term" value="F:tRNA methyltransferase activity"/>
    <property type="evidence" value="ECO:0007669"/>
    <property type="project" value="InterPro"/>
</dbReference>
<dbReference type="RefSeq" id="WP_015589903.1">
    <property type="nucleotide sequence ID" value="NC_021169.1"/>
</dbReference>
<dbReference type="InterPro" id="IPR028564">
    <property type="entry name" value="MT_TRM10-typ"/>
</dbReference>
<evidence type="ECO:0000256" key="3">
    <source>
        <dbReference type="ARBA" id="ARBA00022691"/>
    </source>
</evidence>
<dbReference type="OrthoDB" id="14987at2157"/>
<dbReference type="AlphaFoldDB" id="N0B9M7"/>
<evidence type="ECO:0000256" key="2">
    <source>
        <dbReference type="ARBA" id="ARBA00022679"/>
    </source>
</evidence>
<dbReference type="Proteomes" id="UP000013307">
    <property type="component" value="Chromosome"/>
</dbReference>
<dbReference type="HOGENOM" id="CLU_061952_0_0_2"/>
<dbReference type="eggNOG" id="arCOG00967">
    <property type="taxonomic scope" value="Archaea"/>
</dbReference>
<dbReference type="GO" id="GO:0030488">
    <property type="term" value="P:tRNA methylation"/>
    <property type="evidence" value="ECO:0007669"/>
    <property type="project" value="InterPro"/>
</dbReference>
<keyword evidence="6" id="KW-1185">Reference proteome</keyword>
<evidence type="ECO:0000256" key="1">
    <source>
        <dbReference type="ARBA" id="ARBA00022603"/>
    </source>
</evidence>
<dbReference type="Gene3D" id="3.40.1280.30">
    <property type="match status" value="1"/>
</dbReference>
<evidence type="ECO:0000259" key="4">
    <source>
        <dbReference type="PROSITE" id="PS51675"/>
    </source>
</evidence>
<reference evidence="5 6" key="1">
    <citation type="journal article" date="2013" name="Genome Announc.">
        <title>Complete Genome Sequence of the Thermophilic and Facultatively Chemolithoautotrophic Sulfate Reducer Archaeoglobus sulfaticallidus Strain PM70-1T.</title>
        <authorList>
            <person name="Stokke R."/>
            <person name="Hocking W.P."/>
            <person name="Steinsbu B.O."/>
            <person name="Steen I.H."/>
        </authorList>
    </citation>
    <scope>NUCLEOTIDE SEQUENCE [LARGE SCALE GENOMIC DNA]</scope>
    <source>
        <strain evidence="5">PM70-1</strain>
    </source>
</reference>
<accession>N0B9M7</accession>
<sequence>MRLKDYFIELLKEHGIDSISTSLKLISRDPIQQMAVYVANGKANVCRGSEGKAFKLNGEPVSEAKAFVGDCSNAVFGRDELIERTEGFPYVVIDCQFYDLHSKKEKSKVKTQLRATLGVIRDFMWDDRLAITGKKIQEFERFYSESTASFIKEKNFDRVILLDPNAEEVYSGEKADCFIIGGIVDKTGNKKGWTSKIGRDLEREGIDFTSAKILLRGDTIGVPDRINTIAEMVLLTVLDGIEVEEAIRRVQSNLVARWRLKKELPKITKRLDSKRPFRFVLKSDFRKFDWLNLSYRDFLEVCRQMDYIVVDDSLFEIIQKFEFDEVKGAYKA</sequence>
<keyword evidence="1" id="KW-0489">Methyltransferase</keyword>
<dbReference type="InterPro" id="IPR038459">
    <property type="entry name" value="MT_TRM10-typ_sf"/>
</dbReference>
<gene>
    <name evidence="5" type="ORF">Asulf_00271</name>
</gene>
<dbReference type="KEGG" id="ast:Asulf_00271"/>
<keyword evidence="3" id="KW-0949">S-adenosyl-L-methionine</keyword>
<dbReference type="PROSITE" id="PS51675">
    <property type="entry name" value="SAM_MT_TRM10"/>
    <property type="match status" value="1"/>
</dbReference>
<protein>
    <recommendedName>
        <fullName evidence="4">SAM-dependent MTase TRM10-type domain-containing protein</fullName>
    </recommendedName>
</protein>
<dbReference type="EMBL" id="CP005290">
    <property type="protein sequence ID" value="AGK60304.1"/>
    <property type="molecule type" value="Genomic_DNA"/>
</dbReference>
<organism evidence="5 6">
    <name type="scientific">Archaeoglobus sulfaticallidus PM70-1</name>
    <dbReference type="NCBI Taxonomy" id="387631"/>
    <lineage>
        <taxon>Archaea</taxon>
        <taxon>Methanobacteriati</taxon>
        <taxon>Methanobacteriota</taxon>
        <taxon>Archaeoglobi</taxon>
        <taxon>Archaeoglobales</taxon>
        <taxon>Archaeoglobaceae</taxon>
        <taxon>Archaeoglobus</taxon>
    </lineage>
</organism>
<evidence type="ECO:0000313" key="5">
    <source>
        <dbReference type="EMBL" id="AGK60304.1"/>
    </source>
</evidence>
<keyword evidence="2" id="KW-0808">Transferase</keyword>
<dbReference type="GeneID" id="15391917"/>
<evidence type="ECO:0000313" key="6">
    <source>
        <dbReference type="Proteomes" id="UP000013307"/>
    </source>
</evidence>
<dbReference type="InterPro" id="IPR016742">
    <property type="entry name" value="tRNA_m1G_mtfrase_arc"/>
</dbReference>
<feature type="domain" description="SAM-dependent MTase TRM10-type" evidence="4">
    <location>
        <begin position="77"/>
        <end position="262"/>
    </location>
</feature>
<proteinExistence type="predicted"/>
<name>N0B9M7_9EURY</name>